<proteinExistence type="inferred from homology"/>
<protein>
    <submittedName>
        <fullName evidence="13">Sodium:solute symporter family</fullName>
    </submittedName>
</protein>
<dbReference type="EMBL" id="JASPKY010000191">
    <property type="protein sequence ID" value="KAK9722153.1"/>
    <property type="molecule type" value="Genomic_DNA"/>
</dbReference>
<dbReference type="PROSITE" id="PS50283">
    <property type="entry name" value="NA_SOLUT_SYMP_3"/>
    <property type="match status" value="1"/>
</dbReference>
<comment type="caution">
    <text evidence="13">The sequence shown here is derived from an EMBL/GenBank/DDBJ whole genome shotgun (WGS) entry which is preliminary data.</text>
</comment>
<evidence type="ECO:0000256" key="3">
    <source>
        <dbReference type="ARBA" id="ARBA00022448"/>
    </source>
</evidence>
<keyword evidence="10" id="KW-0739">Sodium transport</keyword>
<keyword evidence="8" id="KW-0406">Ion transport</keyword>
<feature type="transmembrane region" description="Helical" evidence="11">
    <location>
        <begin position="679"/>
        <end position="698"/>
    </location>
</feature>
<feature type="transmembrane region" description="Helical" evidence="11">
    <location>
        <begin position="481"/>
        <end position="503"/>
    </location>
</feature>
<feature type="transmembrane region" description="Helical" evidence="11">
    <location>
        <begin position="377"/>
        <end position="405"/>
    </location>
</feature>
<name>A0AAW1KPP5_POPJA</name>
<evidence type="ECO:0000256" key="11">
    <source>
        <dbReference type="SAM" id="Phobius"/>
    </source>
</evidence>
<feature type="transmembrane region" description="Helical" evidence="11">
    <location>
        <begin position="710"/>
        <end position="729"/>
    </location>
</feature>
<dbReference type="SMART" id="SM01352">
    <property type="entry name" value="APCDDC"/>
    <property type="match status" value="1"/>
</dbReference>
<dbReference type="InterPro" id="IPR038377">
    <property type="entry name" value="Na/Glc_symporter_sf"/>
</dbReference>
<comment type="subcellular location">
    <subcellularLocation>
        <location evidence="1">Cell membrane</location>
        <topology evidence="1">Multi-pass membrane protein</topology>
    </subcellularLocation>
</comment>
<dbReference type="AlphaFoldDB" id="A0AAW1KPP5"/>
<evidence type="ECO:0000256" key="7">
    <source>
        <dbReference type="ARBA" id="ARBA00023053"/>
    </source>
</evidence>
<keyword evidence="4" id="KW-1003">Cell membrane</keyword>
<dbReference type="GO" id="GO:0015293">
    <property type="term" value="F:symporter activity"/>
    <property type="evidence" value="ECO:0007669"/>
    <property type="project" value="TreeGrafter"/>
</dbReference>
<keyword evidence="7" id="KW-0915">Sodium</keyword>
<evidence type="ECO:0000256" key="5">
    <source>
        <dbReference type="ARBA" id="ARBA00022692"/>
    </source>
</evidence>
<dbReference type="InterPro" id="IPR051163">
    <property type="entry name" value="Sodium:Solute_Symporter_SSF"/>
</dbReference>
<gene>
    <name evidence="13" type="ORF">QE152_g19842</name>
</gene>
<evidence type="ECO:0000259" key="12">
    <source>
        <dbReference type="SMART" id="SM01352"/>
    </source>
</evidence>
<dbReference type="PANTHER" id="PTHR42985">
    <property type="entry name" value="SODIUM-COUPLED MONOCARBOXYLATE TRANSPORTER"/>
    <property type="match status" value="1"/>
</dbReference>
<dbReference type="CDD" id="cd11492">
    <property type="entry name" value="SLC5sbd_NIS-SMVT"/>
    <property type="match status" value="1"/>
</dbReference>
<feature type="transmembrane region" description="Helical" evidence="11">
    <location>
        <begin position="352"/>
        <end position="371"/>
    </location>
</feature>
<keyword evidence="9 11" id="KW-0472">Membrane</keyword>
<feature type="transmembrane region" description="Helical" evidence="11">
    <location>
        <begin position="736"/>
        <end position="758"/>
    </location>
</feature>
<dbReference type="NCBIfam" id="TIGR00813">
    <property type="entry name" value="sss"/>
    <property type="match status" value="1"/>
</dbReference>
<keyword evidence="6 11" id="KW-1133">Transmembrane helix</keyword>
<evidence type="ECO:0000256" key="2">
    <source>
        <dbReference type="ARBA" id="ARBA00006434"/>
    </source>
</evidence>
<feature type="domain" description="APCDD1" evidence="12">
    <location>
        <begin position="17"/>
        <end position="284"/>
    </location>
</feature>
<dbReference type="InterPro" id="IPR029405">
    <property type="entry name" value="APCDD1_dom"/>
</dbReference>
<dbReference type="Proteomes" id="UP001458880">
    <property type="component" value="Unassembled WGS sequence"/>
</dbReference>
<sequence length="831" mass="93363">MIKIKKIVFAVIGKEQHCSLLSRKFALEDLNTVVDTTHKQLIGSWLSTRCEIRSGPQYLLRSYTFREDGTYKLIQHHYWDSSCSLPKFTITSLGLLRLTRNLVYNPDAAIGFIRPVNMSLIPQGSDAAQELKKIIAENCPDYHWQQWKKYEEYLLHDAVFKNNEFLVEDSIINLACLGNLKRTFSELKFIKIEIRPIYSDVSENPIAKFHRVELILGDTISEDLSDTSHMSIGFQPPLLKWTKEHKILAHGKYYKIKNVCGICENLQRSDRTPPHLLKQPELPPYIQGSTDQNIFSRVTKTRPTSYSEPLMKCMGGSYFEDNWESIYFGFIKKQSTADDYLLGGKKMSVTPIAMSMISSIISSITLLGVPTDIYKYGVTYGCATITLLLAMVLSYLYCLPVFYALQVTSTYEYLEKRFDSSVRSIVSALFTLSMFLYLPIVIYLPALALSQATSFNVHGITPILCGVCVFYTTVGGLKAVVWTDAIQFIVMIATTAATLFLALSDAGGLSPILQRNSEYGRLTIDFSVDITKRDTIWTGTIGTFFMWFFYASCNQGLIQKCIALPNYKAVKNALISSTIGIMAFVSISTLFGLIIFAKFYDCDPLLGGKIKEPDQLLPYYIMDISRNIPGLPGLFAANIFSAALSTLSAHINCLSATIYEDFLSRFVKEGTSQETISKYLKLLSVIIGVINIVLVYFIQYMGSLLPLNMTFGGATSGTILGIFLSGLFLPTINTKGALWGSAFSFGCLSVIAFGSQYYKLIGLIKYPHLPVMTHGCKEYDSNFDNTTIADSKIQLSQNEPWSIFWISFYYYTVMGATITTMMLMFHLPTKV</sequence>
<keyword evidence="14" id="KW-1185">Reference proteome</keyword>
<keyword evidence="3" id="KW-0813">Transport</keyword>
<dbReference type="Gene3D" id="1.20.1730.10">
    <property type="entry name" value="Sodium/glucose cotransporter"/>
    <property type="match status" value="1"/>
</dbReference>
<evidence type="ECO:0000256" key="1">
    <source>
        <dbReference type="ARBA" id="ARBA00004651"/>
    </source>
</evidence>
<accession>A0AAW1KPP5</accession>
<evidence type="ECO:0000256" key="6">
    <source>
        <dbReference type="ARBA" id="ARBA00022989"/>
    </source>
</evidence>
<reference evidence="13 14" key="1">
    <citation type="journal article" date="2024" name="BMC Genomics">
        <title>De novo assembly and annotation of Popillia japonica's genome with initial clues to its potential as an invasive pest.</title>
        <authorList>
            <person name="Cucini C."/>
            <person name="Boschi S."/>
            <person name="Funari R."/>
            <person name="Cardaioli E."/>
            <person name="Iannotti N."/>
            <person name="Marturano G."/>
            <person name="Paoli F."/>
            <person name="Bruttini M."/>
            <person name="Carapelli A."/>
            <person name="Frati F."/>
            <person name="Nardi F."/>
        </authorList>
    </citation>
    <scope>NUCLEOTIDE SEQUENCE [LARGE SCALE GENOMIC DNA]</scope>
    <source>
        <strain evidence="13">DMR45628</strain>
    </source>
</reference>
<evidence type="ECO:0000256" key="4">
    <source>
        <dbReference type="ARBA" id="ARBA00022475"/>
    </source>
</evidence>
<evidence type="ECO:0000256" key="9">
    <source>
        <dbReference type="ARBA" id="ARBA00023136"/>
    </source>
</evidence>
<comment type="similarity">
    <text evidence="2">Belongs to the sodium:solute symporter (SSF) (TC 2.A.21) family.</text>
</comment>
<dbReference type="Pfam" id="PF14921">
    <property type="entry name" value="APCDDC"/>
    <property type="match status" value="1"/>
</dbReference>
<evidence type="ECO:0000256" key="10">
    <source>
        <dbReference type="ARBA" id="ARBA00023201"/>
    </source>
</evidence>
<organism evidence="13 14">
    <name type="scientific">Popillia japonica</name>
    <name type="common">Japanese beetle</name>
    <dbReference type="NCBI Taxonomy" id="7064"/>
    <lineage>
        <taxon>Eukaryota</taxon>
        <taxon>Metazoa</taxon>
        <taxon>Ecdysozoa</taxon>
        <taxon>Arthropoda</taxon>
        <taxon>Hexapoda</taxon>
        <taxon>Insecta</taxon>
        <taxon>Pterygota</taxon>
        <taxon>Neoptera</taxon>
        <taxon>Endopterygota</taxon>
        <taxon>Coleoptera</taxon>
        <taxon>Polyphaga</taxon>
        <taxon>Scarabaeiformia</taxon>
        <taxon>Scarabaeidae</taxon>
        <taxon>Rutelinae</taxon>
        <taxon>Popillia</taxon>
    </lineage>
</organism>
<feature type="transmembrane region" description="Helical" evidence="11">
    <location>
        <begin position="808"/>
        <end position="827"/>
    </location>
</feature>
<evidence type="ECO:0000313" key="13">
    <source>
        <dbReference type="EMBL" id="KAK9722153.1"/>
    </source>
</evidence>
<feature type="transmembrane region" description="Helical" evidence="11">
    <location>
        <begin position="574"/>
        <end position="597"/>
    </location>
</feature>
<dbReference type="Pfam" id="PF00474">
    <property type="entry name" value="SSF"/>
    <property type="match status" value="1"/>
</dbReference>
<keyword evidence="5 11" id="KW-0812">Transmembrane</keyword>
<dbReference type="GO" id="GO:0005886">
    <property type="term" value="C:plasma membrane"/>
    <property type="evidence" value="ECO:0007669"/>
    <property type="project" value="UniProtKB-SubCell"/>
</dbReference>
<feature type="transmembrane region" description="Helical" evidence="11">
    <location>
        <begin position="535"/>
        <end position="553"/>
    </location>
</feature>
<dbReference type="InterPro" id="IPR001734">
    <property type="entry name" value="Na/solute_symporter"/>
</dbReference>
<dbReference type="PANTHER" id="PTHR42985:SF21">
    <property type="entry name" value="SODIUM-DEPENDENT MULTIVITAMIN TRANSPORTER-LIKE PROTEIN"/>
    <property type="match status" value="1"/>
</dbReference>
<evidence type="ECO:0000256" key="8">
    <source>
        <dbReference type="ARBA" id="ARBA00023065"/>
    </source>
</evidence>
<dbReference type="GO" id="GO:0006814">
    <property type="term" value="P:sodium ion transport"/>
    <property type="evidence" value="ECO:0007669"/>
    <property type="project" value="UniProtKB-KW"/>
</dbReference>
<evidence type="ECO:0000313" key="14">
    <source>
        <dbReference type="Proteomes" id="UP001458880"/>
    </source>
</evidence>
<feature type="transmembrane region" description="Helical" evidence="11">
    <location>
        <begin position="455"/>
        <end position="474"/>
    </location>
</feature>
<feature type="transmembrane region" description="Helical" evidence="11">
    <location>
        <begin position="425"/>
        <end position="449"/>
    </location>
</feature>